<evidence type="ECO:0000256" key="1">
    <source>
        <dbReference type="SAM" id="Phobius"/>
    </source>
</evidence>
<gene>
    <name evidence="2" type="ORF">Taro_010498</name>
</gene>
<dbReference type="AlphaFoldDB" id="A0A843U8E9"/>
<dbReference type="EMBL" id="NMUH01000380">
    <property type="protein sequence ID" value="MQL78074.1"/>
    <property type="molecule type" value="Genomic_DNA"/>
</dbReference>
<keyword evidence="3" id="KW-1185">Reference proteome</keyword>
<name>A0A843U8E9_COLES</name>
<accession>A0A843U8E9</accession>
<dbReference type="PANTHER" id="PTHR33872:SF2">
    <property type="entry name" value="DNA POLYMERASE EPSILON CATALYTIC SUBUNIT A"/>
    <property type="match status" value="1"/>
</dbReference>
<dbReference type="Proteomes" id="UP000652761">
    <property type="component" value="Unassembled WGS sequence"/>
</dbReference>
<evidence type="ECO:0000313" key="3">
    <source>
        <dbReference type="Proteomes" id="UP000652761"/>
    </source>
</evidence>
<dbReference type="OrthoDB" id="1858881at2759"/>
<reference evidence="2" key="1">
    <citation type="submission" date="2017-07" db="EMBL/GenBank/DDBJ databases">
        <title>Taro Niue Genome Assembly and Annotation.</title>
        <authorList>
            <person name="Atibalentja N."/>
            <person name="Keating K."/>
            <person name="Fields C.J."/>
        </authorList>
    </citation>
    <scope>NUCLEOTIDE SEQUENCE</scope>
    <source>
        <strain evidence="2">Niue_2</strain>
        <tissue evidence="2">Leaf</tissue>
    </source>
</reference>
<feature type="transmembrane region" description="Helical" evidence="1">
    <location>
        <begin position="150"/>
        <end position="169"/>
    </location>
</feature>
<keyword evidence="1" id="KW-1133">Transmembrane helix</keyword>
<organism evidence="2 3">
    <name type="scientific">Colocasia esculenta</name>
    <name type="common">Wild taro</name>
    <name type="synonym">Arum esculentum</name>
    <dbReference type="NCBI Taxonomy" id="4460"/>
    <lineage>
        <taxon>Eukaryota</taxon>
        <taxon>Viridiplantae</taxon>
        <taxon>Streptophyta</taxon>
        <taxon>Embryophyta</taxon>
        <taxon>Tracheophyta</taxon>
        <taxon>Spermatophyta</taxon>
        <taxon>Magnoliopsida</taxon>
        <taxon>Liliopsida</taxon>
        <taxon>Araceae</taxon>
        <taxon>Aroideae</taxon>
        <taxon>Colocasieae</taxon>
        <taxon>Colocasia</taxon>
    </lineage>
</organism>
<proteinExistence type="predicted"/>
<sequence>MAGWNSPVLDPQVVKYQRNRSYTKGEIEAYWRAHRRAEEQHPAFARPQHGDQENIHKAAGEKLQRSSSLPLTDRKGSIANNKMSESILDEFKKTSGWFKISTRNHHVFQTLLATLGACTGPDFGEGGRRTQPHRDAHFFNSGLQATFEKFMALFLATAFFSPPILSVLARTTMSELRPYRHGRVKSASSTAFPNAA</sequence>
<dbReference type="PANTHER" id="PTHR33872">
    <property type="entry name" value="DNA POLYMERASE EPSILON CATALYTIC SUBUNIT A"/>
    <property type="match status" value="1"/>
</dbReference>
<protein>
    <submittedName>
        <fullName evidence="2">Uncharacterized protein</fullName>
    </submittedName>
</protein>
<evidence type="ECO:0000313" key="2">
    <source>
        <dbReference type="EMBL" id="MQL78074.1"/>
    </source>
</evidence>
<keyword evidence="1" id="KW-0812">Transmembrane</keyword>
<comment type="caution">
    <text evidence="2">The sequence shown here is derived from an EMBL/GenBank/DDBJ whole genome shotgun (WGS) entry which is preliminary data.</text>
</comment>
<keyword evidence="1" id="KW-0472">Membrane</keyword>